<dbReference type="Gene3D" id="1.50.10.100">
    <property type="entry name" value="Chondroitin AC/alginate lyase"/>
    <property type="match status" value="1"/>
</dbReference>
<sequence length="748" mass="82765">MYRALARFMNKSLRAWVLLCLAGCVYTVNVQAQHPNLVITSEDVRAMREAVTQSGGFAEAFQELVSQVEGLMSQPIQVPTPQDGGGGYSHERHKKNYQLMYNAAVLYQLTENTAYAKFVADMLLQYAAMYPDLPLHPKRKMNFQNPGKLYWQSLNEAMWLVYTIQAYDMIAASLEPADKASIIQKLLRPMALFLSEGQPSTFDKVHNHGTWATAAVGMTGYVLGEAEWVEKALYGLDKSGKSGFLKQLDELFSPQGYYNEGPYYQRFALLPFITFAQAINNNQPHRDIFKHRDEVLLKAIDTTIQLSYNGLFFPINDAIKSKGIETIELVHGVTLAYSLTGDTGYLDIAQKQGQIVLTGAGLKVAQALEANSATHYQFKSVAFGDGADGKQGALVVMRNADANHPGANNGSAVLFKPAAQGLGHGHFDKLTWQFYHKGAEIVSDYGAARFLNVEAKYGGRYLPENTSYAKQTVAHNTLVVDETSHFNGELAKANRHHPTLELFATNHSGSVVSAQIDSAYAGVNLERTMALLEITGQANPLVLDIFNVSSDSPRQLDLPVHYLGQLISSNFKRHANTTQLSPLGNANGYQHLWLKAQGKPYKGLAKVTLLNDNGSFYTLSTLTKGDEQFLFTQIGANDPDFNLRNEQAVIRRVEGAKQHTFVSVFEPHGDYNPSKEYTLNASSQLSAIEYETRGDLLLVQLVLNGTSYLIAIDKLKRAEGVETAFKFKNQSYSLSGPLAVYLMTNDLE</sequence>
<evidence type="ECO:0000313" key="9">
    <source>
        <dbReference type="Proteomes" id="UP001333710"/>
    </source>
</evidence>
<proteinExistence type="predicted"/>
<feature type="domain" description="Heparinase II/III-like C-terminal" evidence="7">
    <location>
        <begin position="386"/>
        <end position="657"/>
    </location>
</feature>
<dbReference type="AlphaFoldDB" id="A0AA48KQV3"/>
<dbReference type="Pfam" id="PF07940">
    <property type="entry name" value="Hepar_II_III_C"/>
    <property type="match status" value="1"/>
</dbReference>
<dbReference type="InterPro" id="IPR012480">
    <property type="entry name" value="Hepar_II_III_C"/>
</dbReference>
<comment type="subcellular location">
    <subcellularLocation>
        <location evidence="1">Periplasm</location>
    </subcellularLocation>
</comment>
<accession>A0AA48KQV3</accession>
<keyword evidence="9" id="KW-1185">Reference proteome</keyword>
<keyword evidence="4" id="KW-0456">Lyase</keyword>
<evidence type="ECO:0000259" key="6">
    <source>
        <dbReference type="Pfam" id="PF05426"/>
    </source>
</evidence>
<keyword evidence="3" id="KW-0574">Periplasm</keyword>
<dbReference type="Proteomes" id="UP001333710">
    <property type="component" value="Chromosome"/>
</dbReference>
<dbReference type="GO" id="GO:0016829">
    <property type="term" value="F:lyase activity"/>
    <property type="evidence" value="ECO:0007669"/>
    <property type="project" value="UniProtKB-KW"/>
</dbReference>
<dbReference type="GO" id="GO:0042597">
    <property type="term" value="C:periplasmic space"/>
    <property type="evidence" value="ECO:0007669"/>
    <property type="project" value="UniProtKB-SubCell"/>
</dbReference>
<feature type="chain" id="PRO_5041308669" description="Alginate lyase" evidence="5">
    <location>
        <begin position="33"/>
        <end position="748"/>
    </location>
</feature>
<evidence type="ECO:0000313" key="8">
    <source>
        <dbReference type="EMBL" id="BDX05447.1"/>
    </source>
</evidence>
<evidence type="ECO:0008006" key="10">
    <source>
        <dbReference type="Google" id="ProtNLM"/>
    </source>
</evidence>
<name>A0AA48KQV3_9ALTE</name>
<reference evidence="8" key="1">
    <citation type="submission" date="2023-01" db="EMBL/GenBank/DDBJ databases">
        <title>Complete genome sequence of Planctobacterium marinum strain Dej080120_11.</title>
        <authorList>
            <person name="Ueki S."/>
            <person name="Maruyama F."/>
        </authorList>
    </citation>
    <scope>NUCLEOTIDE SEQUENCE</scope>
    <source>
        <strain evidence="8">Dej080120_11</strain>
    </source>
</reference>
<dbReference type="SUPFAM" id="SSF48230">
    <property type="entry name" value="Chondroitin AC/alginate lyase"/>
    <property type="match status" value="1"/>
</dbReference>
<protein>
    <recommendedName>
        <fullName evidence="10">Alginate lyase</fullName>
    </recommendedName>
</protein>
<evidence type="ECO:0000256" key="4">
    <source>
        <dbReference type="ARBA" id="ARBA00023239"/>
    </source>
</evidence>
<evidence type="ECO:0000256" key="1">
    <source>
        <dbReference type="ARBA" id="ARBA00004418"/>
    </source>
</evidence>
<feature type="signal peptide" evidence="5">
    <location>
        <begin position="1"/>
        <end position="32"/>
    </location>
</feature>
<dbReference type="PANTHER" id="PTHR39210">
    <property type="entry name" value="HEPARIN-SULFATE LYASE"/>
    <property type="match status" value="1"/>
</dbReference>
<organism evidence="8 9">
    <name type="scientific">Planctobacterium marinum</name>
    <dbReference type="NCBI Taxonomy" id="1631968"/>
    <lineage>
        <taxon>Bacteria</taxon>
        <taxon>Pseudomonadati</taxon>
        <taxon>Pseudomonadota</taxon>
        <taxon>Gammaproteobacteria</taxon>
        <taxon>Alteromonadales</taxon>
        <taxon>Alteromonadaceae</taxon>
        <taxon>Planctobacterium</taxon>
    </lineage>
</organism>
<dbReference type="Gene3D" id="2.70.98.70">
    <property type="match status" value="1"/>
</dbReference>
<evidence type="ECO:0000256" key="5">
    <source>
        <dbReference type="SAM" id="SignalP"/>
    </source>
</evidence>
<dbReference type="EMBL" id="AP027272">
    <property type="protein sequence ID" value="BDX05447.1"/>
    <property type="molecule type" value="Genomic_DNA"/>
</dbReference>
<dbReference type="Pfam" id="PF05426">
    <property type="entry name" value="Alginate_lyase"/>
    <property type="match status" value="1"/>
</dbReference>
<dbReference type="InterPro" id="IPR008929">
    <property type="entry name" value="Chondroitin_lyas"/>
</dbReference>
<dbReference type="KEGG" id="pmaw:MACH26_09680"/>
<feature type="domain" description="Alginate lyase" evidence="6">
    <location>
        <begin position="72"/>
        <end position="305"/>
    </location>
</feature>
<gene>
    <name evidence="8" type="ORF">MACH26_09680</name>
</gene>
<dbReference type="InterPro" id="IPR008397">
    <property type="entry name" value="Alginate_lyase_dom"/>
</dbReference>
<dbReference type="PANTHER" id="PTHR39210:SF1">
    <property type="entry name" value="HEPARIN-SULFATE LYASE"/>
    <property type="match status" value="1"/>
</dbReference>
<evidence type="ECO:0000259" key="7">
    <source>
        <dbReference type="Pfam" id="PF07940"/>
    </source>
</evidence>
<evidence type="ECO:0000256" key="2">
    <source>
        <dbReference type="ARBA" id="ARBA00022729"/>
    </source>
</evidence>
<keyword evidence="2 5" id="KW-0732">Signal</keyword>
<evidence type="ECO:0000256" key="3">
    <source>
        <dbReference type="ARBA" id="ARBA00022764"/>
    </source>
</evidence>